<dbReference type="Gene3D" id="3.60.21.10">
    <property type="match status" value="1"/>
</dbReference>
<evidence type="ECO:0000313" key="5">
    <source>
        <dbReference type="Proteomes" id="UP000075737"/>
    </source>
</evidence>
<dbReference type="GO" id="GO:0046872">
    <property type="term" value="F:metal ion binding"/>
    <property type="evidence" value="ECO:0007669"/>
    <property type="project" value="UniProtKB-KW"/>
</dbReference>
<evidence type="ECO:0000313" key="4">
    <source>
        <dbReference type="EMBL" id="KYO68709.1"/>
    </source>
</evidence>
<accession>A0A161RC10</accession>
<dbReference type="SUPFAM" id="SSF56300">
    <property type="entry name" value="Metallo-dependent phosphatases"/>
    <property type="match status" value="1"/>
</dbReference>
<protein>
    <recommendedName>
        <fullName evidence="2">Phosphoesterase</fullName>
        <ecNumber evidence="2">3.1.4.-</ecNumber>
    </recommendedName>
</protein>
<organism evidence="4 5">
    <name type="scientific">Thermovenabulum gondwanense</name>
    <dbReference type="NCBI Taxonomy" id="520767"/>
    <lineage>
        <taxon>Bacteria</taxon>
        <taxon>Bacillati</taxon>
        <taxon>Bacillota</taxon>
        <taxon>Clostridia</taxon>
        <taxon>Thermosediminibacterales</taxon>
        <taxon>Thermosediminibacteraceae</taxon>
        <taxon>Thermovenabulum</taxon>
    </lineage>
</organism>
<dbReference type="PANTHER" id="PTHR11124">
    <property type="entry name" value="VACUOLAR SORTING PROTEIN VPS29"/>
    <property type="match status" value="1"/>
</dbReference>
<comment type="cofactor">
    <cofactor evidence="2">
        <name>a divalent metal cation</name>
        <dbReference type="ChEBI" id="CHEBI:60240"/>
    </cofactor>
</comment>
<dbReference type="Proteomes" id="UP000075737">
    <property type="component" value="Unassembled WGS sequence"/>
</dbReference>
<dbReference type="InterPro" id="IPR041802">
    <property type="entry name" value="MPP_YfcE"/>
</dbReference>
<comment type="caution">
    <text evidence="4">The sequence shown here is derived from an EMBL/GenBank/DDBJ whole genome shotgun (WGS) entry which is preliminary data.</text>
</comment>
<dbReference type="RefSeq" id="WP_068747400.1">
    <property type="nucleotide sequence ID" value="NZ_LOHZ01000015.1"/>
</dbReference>
<evidence type="ECO:0000256" key="1">
    <source>
        <dbReference type="ARBA" id="ARBA00008950"/>
    </source>
</evidence>
<dbReference type="NCBIfam" id="TIGR00040">
    <property type="entry name" value="yfcE"/>
    <property type="match status" value="1"/>
</dbReference>
<dbReference type="InterPro" id="IPR029052">
    <property type="entry name" value="Metallo-depent_PP-like"/>
</dbReference>
<feature type="domain" description="Calcineurin-like phosphoesterase" evidence="3">
    <location>
        <begin position="1"/>
        <end position="148"/>
    </location>
</feature>
<dbReference type="AlphaFoldDB" id="A0A161RC10"/>
<gene>
    <name evidence="4" type="primary">yfcE_1</name>
    <name evidence="4" type="ORF">ATZ99_02210</name>
</gene>
<keyword evidence="2" id="KW-0479">Metal-binding</keyword>
<dbReference type="InterPro" id="IPR000979">
    <property type="entry name" value="Phosphodiesterase_MJ0936/Vps29"/>
</dbReference>
<dbReference type="STRING" id="520767.ATZ99_02210"/>
<dbReference type="EMBL" id="LOHZ01000015">
    <property type="protein sequence ID" value="KYO68709.1"/>
    <property type="molecule type" value="Genomic_DNA"/>
</dbReference>
<reference evidence="4 5" key="1">
    <citation type="submission" date="2015-12" db="EMBL/GenBank/DDBJ databases">
        <title>Draft genome of Thermovenabulum gondwanense isolated from a red thermophilic microbial mat colonisisng an outflow channel of a bore well.</title>
        <authorList>
            <person name="Patel B.K."/>
        </authorList>
    </citation>
    <scope>NUCLEOTIDE SEQUENCE [LARGE SCALE GENOMIC DNA]</scope>
    <source>
        <strain evidence="4 5">R270</strain>
    </source>
</reference>
<dbReference type="EC" id="3.1.4.-" evidence="2"/>
<evidence type="ECO:0000256" key="2">
    <source>
        <dbReference type="RuleBase" id="RU362039"/>
    </source>
</evidence>
<keyword evidence="5" id="KW-1185">Reference proteome</keyword>
<dbReference type="InterPro" id="IPR024654">
    <property type="entry name" value="Calcineurin-like_PHP_lpxH"/>
</dbReference>
<comment type="similarity">
    <text evidence="1 2">Belongs to the metallophosphoesterase superfamily. YfcE family.</text>
</comment>
<dbReference type="Pfam" id="PF12850">
    <property type="entry name" value="Metallophos_2"/>
    <property type="match status" value="1"/>
</dbReference>
<dbReference type="GO" id="GO:0016787">
    <property type="term" value="F:hydrolase activity"/>
    <property type="evidence" value="ECO:0007669"/>
    <property type="project" value="UniProtKB-UniRule"/>
</dbReference>
<name>A0A161RC10_9FIRM</name>
<dbReference type="CDD" id="cd00841">
    <property type="entry name" value="MPP_YfcE"/>
    <property type="match status" value="1"/>
</dbReference>
<proteinExistence type="inferred from homology"/>
<sequence>MRIGVLSDTHGNIKSIEKAVDKLKDSDIILHAGDLYQDVEYIKAIFGKEVIGVLGNCDSYYTSEGEFEKVLKLQNKSIFLTHGHYFHIKEDLGMLIKKAKELKVDAVVFGHTHKTLNIKIDDIVFLNPGSPALPRGGFSPSCGMLEIQGEEITSKIIEI</sequence>
<keyword evidence="4" id="KW-0378">Hydrolase</keyword>
<evidence type="ECO:0000259" key="3">
    <source>
        <dbReference type="Pfam" id="PF12850"/>
    </source>
</evidence>